<dbReference type="EMBL" id="EF087818">
    <property type="protein sequence ID" value="ABK27051.1"/>
    <property type="molecule type" value="mRNA"/>
</dbReference>
<dbReference type="AlphaFoldDB" id="A9P2E0"/>
<reference evidence="2" key="1">
    <citation type="journal article" date="2008" name="BMC Genomics">
        <title>A conifer genomics resource of 200,000 spruce (Picea spp.) ESTs and 6,464 high-quality, sequence-finished full-length cDNAs for Sitka spruce (Picea sitchensis).</title>
        <authorList>
            <person name="Ralph S.G."/>
            <person name="Chun H.J."/>
            <person name="Kolosova N."/>
            <person name="Cooper D."/>
            <person name="Oddy C."/>
            <person name="Ritland C.E."/>
            <person name="Kirkpatrick R."/>
            <person name="Moore R."/>
            <person name="Barber S."/>
            <person name="Holt R.A."/>
            <person name="Jones S.J."/>
            <person name="Marra M.A."/>
            <person name="Douglas C.J."/>
            <person name="Ritland K."/>
            <person name="Bohlmann J."/>
        </authorList>
    </citation>
    <scope>NUCLEOTIDE SEQUENCE</scope>
    <source>
        <tissue evidence="2">Bark</tissue>
    </source>
</reference>
<evidence type="ECO:0000313" key="2">
    <source>
        <dbReference type="EMBL" id="ABK27051.1"/>
    </source>
</evidence>
<proteinExistence type="evidence at transcript level"/>
<evidence type="ECO:0000256" key="1">
    <source>
        <dbReference type="SAM" id="Phobius"/>
    </source>
</evidence>
<dbReference type="PANTHER" id="PTHR37713">
    <property type="entry name" value="OS05G0176600 PROTEIN"/>
    <property type="match status" value="1"/>
</dbReference>
<keyword evidence="1" id="KW-1133">Transmembrane helix</keyword>
<organism evidence="2">
    <name type="scientific">Picea sitchensis</name>
    <name type="common">Sitka spruce</name>
    <name type="synonym">Pinus sitchensis</name>
    <dbReference type="NCBI Taxonomy" id="3332"/>
    <lineage>
        <taxon>Eukaryota</taxon>
        <taxon>Viridiplantae</taxon>
        <taxon>Streptophyta</taxon>
        <taxon>Embryophyta</taxon>
        <taxon>Tracheophyta</taxon>
        <taxon>Spermatophyta</taxon>
        <taxon>Pinopsida</taxon>
        <taxon>Pinidae</taxon>
        <taxon>Conifers I</taxon>
        <taxon>Pinales</taxon>
        <taxon>Pinaceae</taxon>
        <taxon>Picea</taxon>
    </lineage>
</organism>
<keyword evidence="1" id="KW-0812">Transmembrane</keyword>
<feature type="transmembrane region" description="Helical" evidence="1">
    <location>
        <begin position="56"/>
        <end position="73"/>
    </location>
</feature>
<sequence>MAASQASSDPSVLAGEEIRRQPRKPPFKYLVPLVYAPILPLIKITLKRQPVLRDRLFFLVLGGAFCHGSYLITDLYNVESK</sequence>
<accession>A9P2E0</accession>
<protein>
    <submittedName>
        <fullName evidence="2">Uncharacterized protein</fullName>
    </submittedName>
</protein>
<name>A9P2E0_PICSI</name>
<dbReference type="GO" id="GO:0009507">
    <property type="term" value="C:chloroplast"/>
    <property type="evidence" value="ECO:0007669"/>
    <property type="project" value="TreeGrafter"/>
</dbReference>
<keyword evidence="1" id="KW-0472">Membrane</keyword>
<dbReference type="PANTHER" id="PTHR37713:SF1">
    <property type="entry name" value="OS05G0176600 PROTEIN"/>
    <property type="match status" value="1"/>
</dbReference>